<evidence type="ECO:0000256" key="1">
    <source>
        <dbReference type="ARBA" id="ARBA00007074"/>
    </source>
</evidence>
<dbReference type="RefSeq" id="WP_132691936.1">
    <property type="nucleotide sequence ID" value="NZ_SKBU01000019.1"/>
</dbReference>
<proteinExistence type="inferred from homology"/>
<dbReference type="Gene3D" id="3.90.1720.10">
    <property type="entry name" value="endopeptidase domain like (from Nostoc punctiforme)"/>
    <property type="match status" value="1"/>
</dbReference>
<comment type="caution">
    <text evidence="9">The sequence shown here is derived from an EMBL/GenBank/DDBJ whole genome shotgun (WGS) entry which is preliminary data.</text>
</comment>
<dbReference type="GO" id="GO:0008234">
    <property type="term" value="F:cysteine-type peptidase activity"/>
    <property type="evidence" value="ECO:0007669"/>
    <property type="project" value="UniProtKB-KW"/>
</dbReference>
<feature type="compositionally biased region" description="Basic and acidic residues" evidence="6">
    <location>
        <begin position="292"/>
        <end position="304"/>
    </location>
</feature>
<evidence type="ECO:0000256" key="5">
    <source>
        <dbReference type="SAM" id="Coils"/>
    </source>
</evidence>
<organism evidence="9 10">
    <name type="scientific">Rubrobacter taiwanensis</name>
    <dbReference type="NCBI Taxonomy" id="185139"/>
    <lineage>
        <taxon>Bacteria</taxon>
        <taxon>Bacillati</taxon>
        <taxon>Actinomycetota</taxon>
        <taxon>Rubrobacteria</taxon>
        <taxon>Rubrobacterales</taxon>
        <taxon>Rubrobacteraceae</taxon>
        <taxon>Rubrobacter</taxon>
    </lineage>
</organism>
<dbReference type="InterPro" id="IPR051202">
    <property type="entry name" value="Peptidase_C40"/>
</dbReference>
<keyword evidence="10" id="KW-1185">Reference proteome</keyword>
<comment type="similarity">
    <text evidence="1">Belongs to the peptidase C40 family.</text>
</comment>
<keyword evidence="4" id="KW-0788">Thiol protease</keyword>
<keyword evidence="2" id="KW-0645">Protease</keyword>
<dbReference type="PANTHER" id="PTHR47053:SF1">
    <property type="entry name" value="MUREIN DD-ENDOPEPTIDASE MEPH-RELATED"/>
    <property type="match status" value="1"/>
</dbReference>
<evidence type="ECO:0000256" key="4">
    <source>
        <dbReference type="ARBA" id="ARBA00022807"/>
    </source>
</evidence>
<evidence type="ECO:0000313" key="10">
    <source>
        <dbReference type="Proteomes" id="UP000295244"/>
    </source>
</evidence>
<keyword evidence="7" id="KW-0732">Signal</keyword>
<feature type="compositionally biased region" description="Basic and acidic residues" evidence="6">
    <location>
        <begin position="254"/>
        <end position="284"/>
    </location>
</feature>
<evidence type="ECO:0000256" key="3">
    <source>
        <dbReference type="ARBA" id="ARBA00022801"/>
    </source>
</evidence>
<keyword evidence="3" id="KW-0378">Hydrolase</keyword>
<dbReference type="Gene3D" id="6.10.250.3150">
    <property type="match status" value="1"/>
</dbReference>
<name>A0A4V2NW49_9ACTN</name>
<evidence type="ECO:0000256" key="2">
    <source>
        <dbReference type="ARBA" id="ARBA00022670"/>
    </source>
</evidence>
<feature type="region of interest" description="Disordered" evidence="6">
    <location>
        <begin position="254"/>
        <end position="410"/>
    </location>
</feature>
<dbReference type="Proteomes" id="UP000295244">
    <property type="component" value="Unassembled WGS sequence"/>
</dbReference>
<feature type="chain" id="PRO_5020783992" description="NlpC/P60 domain-containing protein" evidence="7">
    <location>
        <begin position="20"/>
        <end position="521"/>
    </location>
</feature>
<evidence type="ECO:0000313" key="9">
    <source>
        <dbReference type="EMBL" id="TCJ16042.1"/>
    </source>
</evidence>
<dbReference type="OrthoDB" id="5177647at2"/>
<dbReference type="EMBL" id="SKBU01000019">
    <property type="protein sequence ID" value="TCJ16042.1"/>
    <property type="molecule type" value="Genomic_DNA"/>
</dbReference>
<feature type="compositionally biased region" description="Low complexity" evidence="6">
    <location>
        <begin position="331"/>
        <end position="340"/>
    </location>
</feature>
<feature type="coiled-coil region" evidence="5">
    <location>
        <begin position="25"/>
        <end position="94"/>
    </location>
</feature>
<feature type="compositionally biased region" description="Low complexity" evidence="6">
    <location>
        <begin position="305"/>
        <end position="314"/>
    </location>
</feature>
<protein>
    <recommendedName>
        <fullName evidence="8">NlpC/P60 domain-containing protein</fullName>
    </recommendedName>
</protein>
<dbReference type="SUPFAM" id="SSF54001">
    <property type="entry name" value="Cysteine proteinases"/>
    <property type="match status" value="1"/>
</dbReference>
<dbReference type="PROSITE" id="PS51935">
    <property type="entry name" value="NLPC_P60"/>
    <property type="match status" value="1"/>
</dbReference>
<keyword evidence="5" id="KW-0175">Coiled coil</keyword>
<dbReference type="InterPro" id="IPR000064">
    <property type="entry name" value="NLP_P60_dom"/>
</dbReference>
<feature type="compositionally biased region" description="Basic and acidic residues" evidence="6">
    <location>
        <begin position="315"/>
        <end position="330"/>
    </location>
</feature>
<evidence type="ECO:0000256" key="6">
    <source>
        <dbReference type="SAM" id="MobiDB-lite"/>
    </source>
</evidence>
<reference evidence="9 10" key="1">
    <citation type="submission" date="2019-03" db="EMBL/GenBank/DDBJ databases">
        <title>Whole genome sequence of a novel Rubrobacter taiwanensis strain, isolated from Yellowstone National Park.</title>
        <authorList>
            <person name="Freed S."/>
            <person name="Ramaley R.F."/>
            <person name="Kyndt J.A."/>
        </authorList>
    </citation>
    <scope>NUCLEOTIDE SEQUENCE [LARGE SCALE GENOMIC DNA]</scope>
    <source>
        <strain evidence="9 10">Yellowstone</strain>
    </source>
</reference>
<dbReference type="AlphaFoldDB" id="A0A4V2NW49"/>
<feature type="signal peptide" evidence="7">
    <location>
        <begin position="1"/>
        <end position="19"/>
    </location>
</feature>
<dbReference type="PANTHER" id="PTHR47053">
    <property type="entry name" value="MUREIN DD-ENDOPEPTIDASE MEPH-RELATED"/>
    <property type="match status" value="1"/>
</dbReference>
<evidence type="ECO:0000256" key="7">
    <source>
        <dbReference type="SAM" id="SignalP"/>
    </source>
</evidence>
<dbReference type="InterPro" id="IPR038765">
    <property type="entry name" value="Papain-like_cys_pep_sf"/>
</dbReference>
<feature type="domain" description="NlpC/P60" evidence="8">
    <location>
        <begin position="406"/>
        <end position="521"/>
    </location>
</feature>
<sequence>MLFGLIAVLSLSFSLTAGASPQSEVESKQDEIAAAQEELNGIRMQAAASYESYNNAVFQLGQTDARIQEINAELEAAEAELQEARAALGQRASQVYQSGSLAFIDVLVGVQDFRDFAARINLMLRIFEEERQRVARVQVAVEELRSLRADLQAQRAQRAAAVQEAAEQRTRAAQLQAEAESYLASLNGELRQIIRAEEERQARLAAEAAAQAQAEAVPTSQPVALQQQAVEGERLEELQAAAERAAAELERRQAEARAAAEEEARLRAQAEAAREAEEQERLRAQAEAAAEEEARLRAEAEEQARLQAEAQAAAELERQQAEQERQRELEAQQQAEAAQQPSGAQGAVESDGGTAQQQSQPAQQQPAQQQPVQAQPAQQQPAQQQPQQSQPAQQQPAQQPATSSGGGSGSAVVAEARTWLGVPYQWGGASRAGVDCSGLTMMVYRAFGISLPHSAAGQYGYGSPSNGGPGDLVFWAMGGGGITHVGIATGNGTVIHAPYPGTVVREEAIWQNGYVGAKRLL</sequence>
<gene>
    <name evidence="9" type="ORF">E0L93_11195</name>
</gene>
<dbReference type="GO" id="GO:0006508">
    <property type="term" value="P:proteolysis"/>
    <property type="evidence" value="ECO:0007669"/>
    <property type="project" value="UniProtKB-KW"/>
</dbReference>
<accession>A0A4V2NW49</accession>
<feature type="compositionally biased region" description="Low complexity" evidence="6">
    <location>
        <begin position="355"/>
        <end position="403"/>
    </location>
</feature>
<dbReference type="Pfam" id="PF00877">
    <property type="entry name" value="NLPC_P60"/>
    <property type="match status" value="1"/>
</dbReference>
<evidence type="ECO:0000259" key="8">
    <source>
        <dbReference type="PROSITE" id="PS51935"/>
    </source>
</evidence>